<name>A0AAI9X9X6_PENTH</name>
<dbReference type="EMBL" id="LACB01000083">
    <property type="protein sequence ID" value="KAJ9489476.1"/>
    <property type="molecule type" value="Genomic_DNA"/>
</dbReference>
<accession>A0AAI9X9X6</accession>
<protein>
    <submittedName>
        <fullName evidence="1">Uncharacterized protein</fullName>
    </submittedName>
</protein>
<proteinExistence type="predicted"/>
<gene>
    <name evidence="1" type="ORF">VN97_g3790</name>
</gene>
<dbReference type="AlphaFoldDB" id="A0AAI9X9X6"/>
<reference evidence="1" key="1">
    <citation type="submission" date="2015-06" db="EMBL/GenBank/DDBJ databases">
        <authorList>
            <person name="Nguyen H."/>
        </authorList>
    </citation>
    <scope>NUCLEOTIDE SEQUENCE</scope>
    <source>
        <strain evidence="1">DAOM 180753</strain>
    </source>
</reference>
<organism evidence="1 2">
    <name type="scientific">Penicillium thymicola</name>
    <dbReference type="NCBI Taxonomy" id="293382"/>
    <lineage>
        <taxon>Eukaryota</taxon>
        <taxon>Fungi</taxon>
        <taxon>Dikarya</taxon>
        <taxon>Ascomycota</taxon>
        <taxon>Pezizomycotina</taxon>
        <taxon>Eurotiomycetes</taxon>
        <taxon>Eurotiomycetidae</taxon>
        <taxon>Eurotiales</taxon>
        <taxon>Aspergillaceae</taxon>
        <taxon>Penicillium</taxon>
    </lineage>
</organism>
<dbReference type="Proteomes" id="UP001227192">
    <property type="component" value="Unassembled WGS sequence"/>
</dbReference>
<sequence>MKNKRYRGVRYEVDVWLQRFSRAAIANVGRSFCIAGRPRWLAAVIGRVCTTDDSIDRSALLKLVRVASREISAALK</sequence>
<evidence type="ECO:0000313" key="1">
    <source>
        <dbReference type="EMBL" id="KAJ9489476.1"/>
    </source>
</evidence>
<comment type="caution">
    <text evidence="1">The sequence shown here is derived from an EMBL/GenBank/DDBJ whole genome shotgun (WGS) entry which is preliminary data.</text>
</comment>
<evidence type="ECO:0000313" key="2">
    <source>
        <dbReference type="Proteomes" id="UP001227192"/>
    </source>
</evidence>
<reference evidence="1" key="2">
    <citation type="journal article" date="2016" name="Fungal Biol.">
        <title>Ochratoxin A production by Penicillium thymicola.</title>
        <authorList>
            <person name="Nguyen H.D.T."/>
            <person name="McMullin D.R."/>
            <person name="Ponomareva E."/>
            <person name="Riley R."/>
            <person name="Pomraning K.R."/>
            <person name="Baker S.E."/>
            <person name="Seifert K.A."/>
        </authorList>
    </citation>
    <scope>NUCLEOTIDE SEQUENCE</scope>
    <source>
        <strain evidence="1">DAOM 180753</strain>
    </source>
</reference>
<keyword evidence="2" id="KW-1185">Reference proteome</keyword>